<feature type="binding site" evidence="5">
    <location>
        <position position="129"/>
    </location>
    <ligand>
        <name>Mg(2+)</name>
        <dbReference type="ChEBI" id="CHEBI:18420"/>
        <label>1</label>
    </ligand>
</feature>
<dbReference type="InterPro" id="IPR036320">
    <property type="entry name" value="Glycosyl_Trfase_fam3_N_dom_sf"/>
</dbReference>
<keyword evidence="10" id="KW-1185">Reference proteome</keyword>
<dbReference type="Gene3D" id="1.20.970.10">
    <property type="entry name" value="Transferase, Pyrimidine Nucleoside Phosphorylase, Chain C"/>
    <property type="match status" value="1"/>
</dbReference>
<keyword evidence="5" id="KW-0028">Amino-acid biosynthesis</keyword>
<comment type="function">
    <text evidence="5">Catalyzes the transfer of the phosphoribosyl group of 5-phosphorylribose-1-pyrophosphate (PRPP) to anthranilate to yield N-(5'-phosphoribosyl)-anthranilate (PRA).</text>
</comment>
<feature type="binding site" evidence="5">
    <location>
        <begin position="127"/>
        <end position="130"/>
    </location>
    <ligand>
        <name>5-phospho-alpha-D-ribose 1-diphosphate</name>
        <dbReference type="ChEBI" id="CHEBI:58017"/>
    </ligand>
</feature>
<feature type="binding site" evidence="5">
    <location>
        <position position="203"/>
    </location>
    <ligand>
        <name>anthranilate</name>
        <dbReference type="ChEBI" id="CHEBI:16567"/>
        <label>2</label>
    </ligand>
</feature>
<name>A0ABU2DQ84_9MICC</name>
<feature type="binding site" evidence="5">
    <location>
        <begin position="120"/>
        <end position="121"/>
    </location>
    <ligand>
        <name>5-phospho-alpha-D-ribose 1-diphosphate</name>
        <dbReference type="ChEBI" id="CHEBI:58017"/>
    </ligand>
</feature>
<comment type="catalytic activity">
    <reaction evidence="5">
        <text>N-(5-phospho-beta-D-ribosyl)anthranilate + diphosphate = 5-phospho-alpha-D-ribose 1-diphosphate + anthranilate</text>
        <dbReference type="Rhea" id="RHEA:11768"/>
        <dbReference type="ChEBI" id="CHEBI:16567"/>
        <dbReference type="ChEBI" id="CHEBI:18277"/>
        <dbReference type="ChEBI" id="CHEBI:33019"/>
        <dbReference type="ChEBI" id="CHEBI:58017"/>
        <dbReference type="EC" id="2.4.2.18"/>
    </reaction>
</comment>
<reference evidence="9 10" key="1">
    <citation type="submission" date="2023-09" db="EMBL/GenBank/DDBJ databases">
        <title>Description of three actinobacteria isolated from air of manufacturing shop in a pharmaceutical factory.</title>
        <authorList>
            <person name="Zhang D.-F."/>
        </authorList>
    </citation>
    <scope>NUCLEOTIDE SEQUENCE [LARGE SCALE GENOMIC DNA]</scope>
    <source>
        <strain evidence="9 10">LY-0111</strain>
    </source>
</reference>
<dbReference type="InterPro" id="IPR005940">
    <property type="entry name" value="Anthranilate_Pribosyl_Tfrase"/>
</dbReference>
<dbReference type="InterPro" id="IPR017459">
    <property type="entry name" value="Glycosyl_Trfase_fam3_N_dom"/>
</dbReference>
<evidence type="ECO:0000313" key="10">
    <source>
        <dbReference type="Proteomes" id="UP001251870"/>
    </source>
</evidence>
<keyword evidence="3 5" id="KW-0822">Tryptophan biosynthesis</keyword>
<dbReference type="PANTHER" id="PTHR43285">
    <property type="entry name" value="ANTHRANILATE PHOSPHORIBOSYLTRANSFERASE"/>
    <property type="match status" value="1"/>
</dbReference>
<dbReference type="EC" id="2.4.2.18" evidence="5"/>
<evidence type="ECO:0000256" key="3">
    <source>
        <dbReference type="ARBA" id="ARBA00022822"/>
    </source>
</evidence>
<dbReference type="InterPro" id="IPR000312">
    <property type="entry name" value="Glycosyl_Trfase_fam3"/>
</dbReference>
<feature type="binding site" evidence="5">
    <location>
        <position position="117"/>
    </location>
    <ligand>
        <name>5-phospho-alpha-D-ribose 1-diphosphate</name>
        <dbReference type="ChEBI" id="CHEBI:58017"/>
    </ligand>
</feature>
<feature type="region of interest" description="Disordered" evidence="6">
    <location>
        <begin position="1"/>
        <end position="38"/>
    </location>
</feature>
<accession>A0ABU2DQ84</accession>
<proteinExistence type="inferred from homology"/>
<evidence type="ECO:0000256" key="6">
    <source>
        <dbReference type="SAM" id="MobiDB-lite"/>
    </source>
</evidence>
<dbReference type="HAMAP" id="MF_00211">
    <property type="entry name" value="TrpD"/>
    <property type="match status" value="1"/>
</dbReference>
<dbReference type="SUPFAM" id="SSF52418">
    <property type="entry name" value="Nucleoside phosphorylase/phosphoribosyltransferase catalytic domain"/>
    <property type="match status" value="1"/>
</dbReference>
<feature type="binding site" evidence="5">
    <location>
        <position position="157"/>
    </location>
    <ligand>
        <name>5-phospho-alpha-D-ribose 1-diphosphate</name>
        <dbReference type="ChEBI" id="CHEBI:58017"/>
    </ligand>
</feature>
<comment type="cofactor">
    <cofactor evidence="5">
        <name>Mg(2+)</name>
        <dbReference type="ChEBI" id="CHEBI:18420"/>
    </cofactor>
    <text evidence="5">Binds 2 magnesium ions per monomer.</text>
</comment>
<evidence type="ECO:0000313" key="9">
    <source>
        <dbReference type="EMBL" id="MDR8018665.1"/>
    </source>
</evidence>
<evidence type="ECO:0000256" key="5">
    <source>
        <dbReference type="HAMAP-Rule" id="MF_00211"/>
    </source>
</evidence>
<organism evidence="9 10">
    <name type="scientific">Nesterenkonia aerolata</name>
    <dbReference type="NCBI Taxonomy" id="3074079"/>
    <lineage>
        <taxon>Bacteria</taxon>
        <taxon>Bacillati</taxon>
        <taxon>Actinomycetota</taxon>
        <taxon>Actinomycetes</taxon>
        <taxon>Micrococcales</taxon>
        <taxon>Micrococcaceae</taxon>
        <taxon>Nesterenkonia</taxon>
    </lineage>
</organism>
<dbReference type="Proteomes" id="UP001251870">
    <property type="component" value="Unassembled WGS sequence"/>
</dbReference>
<dbReference type="PANTHER" id="PTHR43285:SF2">
    <property type="entry name" value="ANTHRANILATE PHOSPHORIBOSYLTRANSFERASE"/>
    <property type="match status" value="1"/>
</dbReference>
<dbReference type="Pfam" id="PF00591">
    <property type="entry name" value="Glycos_transf_3"/>
    <property type="match status" value="1"/>
</dbReference>
<feature type="binding site" evidence="5">
    <location>
        <position position="125"/>
    </location>
    <ligand>
        <name>5-phospho-alpha-D-ribose 1-diphosphate</name>
        <dbReference type="ChEBI" id="CHEBI:58017"/>
    </ligand>
</feature>
<dbReference type="InterPro" id="IPR035902">
    <property type="entry name" value="Nuc_phospho_transferase"/>
</dbReference>
<evidence type="ECO:0000256" key="4">
    <source>
        <dbReference type="ARBA" id="ARBA00023141"/>
    </source>
</evidence>
<comment type="caution">
    <text evidence="5">Lacks conserved residue(s) required for the propagation of feature annotation.</text>
</comment>
<feature type="binding site" evidence="5">
    <location>
        <position position="117"/>
    </location>
    <ligand>
        <name>anthranilate</name>
        <dbReference type="ChEBI" id="CHEBI:16567"/>
        <label>1</label>
    </ligand>
</feature>
<gene>
    <name evidence="5 9" type="primary">trpD</name>
    <name evidence="9" type="ORF">RIL96_03685</name>
</gene>
<dbReference type="SUPFAM" id="SSF47648">
    <property type="entry name" value="Nucleoside phosphorylase/phosphoribosyltransferase N-terminal domain"/>
    <property type="match status" value="1"/>
</dbReference>
<keyword evidence="4 5" id="KW-0057">Aromatic amino acid biosynthesis</keyword>
<evidence type="ECO:0000256" key="1">
    <source>
        <dbReference type="ARBA" id="ARBA00022676"/>
    </source>
</evidence>
<feature type="domain" description="Glycosyl transferase family 3" evidence="7">
    <location>
        <begin position="111"/>
        <end position="340"/>
    </location>
</feature>
<evidence type="ECO:0000259" key="7">
    <source>
        <dbReference type="Pfam" id="PF00591"/>
    </source>
</evidence>
<keyword evidence="1 5" id="KW-0328">Glycosyltransferase</keyword>
<comment type="caution">
    <text evidence="9">The sequence shown here is derived from an EMBL/GenBank/DDBJ whole genome shotgun (WGS) entry which is preliminary data.</text>
</comment>
<protein>
    <recommendedName>
        <fullName evidence="5">Anthranilate phosphoribosyltransferase</fullName>
        <ecNumber evidence="5">2.4.2.18</ecNumber>
    </recommendedName>
</protein>
<comment type="pathway">
    <text evidence="5">Amino-acid biosynthesis; L-tryptophan biosynthesis; L-tryptophan from chorismate: step 2/5.</text>
</comment>
<feature type="binding site" evidence="5">
    <location>
        <position position="148"/>
    </location>
    <ligand>
        <name>anthranilate</name>
        <dbReference type="ChEBI" id="CHEBI:16567"/>
        <label>1</label>
    </ligand>
</feature>
<dbReference type="Pfam" id="PF02885">
    <property type="entry name" value="Glycos_trans_3N"/>
    <property type="match status" value="1"/>
</dbReference>
<dbReference type="Gene3D" id="3.40.1030.10">
    <property type="entry name" value="Nucleoside phosphorylase/phosphoribosyltransferase catalytic domain"/>
    <property type="match status" value="1"/>
</dbReference>
<feature type="domain" description="Glycosyl transferase family 3 N-terminal" evidence="8">
    <location>
        <begin position="42"/>
        <end position="103"/>
    </location>
</feature>
<dbReference type="GO" id="GO:0004048">
    <property type="term" value="F:anthranilate phosphoribosyltransferase activity"/>
    <property type="evidence" value="ECO:0007669"/>
    <property type="project" value="UniProtKB-EC"/>
</dbReference>
<evidence type="ECO:0000256" key="2">
    <source>
        <dbReference type="ARBA" id="ARBA00022679"/>
    </source>
</evidence>
<evidence type="ECO:0000259" key="8">
    <source>
        <dbReference type="Pfam" id="PF02885"/>
    </source>
</evidence>
<keyword evidence="5" id="KW-0479">Metal-binding</keyword>
<dbReference type="NCBIfam" id="TIGR01245">
    <property type="entry name" value="trpD"/>
    <property type="match status" value="1"/>
</dbReference>
<comment type="subunit">
    <text evidence="5">Homodimer.</text>
</comment>
<feature type="compositionally biased region" description="Basic and acidic residues" evidence="6">
    <location>
        <begin position="7"/>
        <end position="20"/>
    </location>
</feature>
<comment type="similarity">
    <text evidence="5">Belongs to the anthranilate phosphoribosyltransferase family.</text>
</comment>
<dbReference type="EMBL" id="JAVKGR010000002">
    <property type="protein sequence ID" value="MDR8018665.1"/>
    <property type="molecule type" value="Genomic_DNA"/>
</dbReference>
<keyword evidence="5" id="KW-0460">Magnesium</keyword>
<sequence>MTSMSQHDTEDRDGAARDSAARNSGAKDSTAAAAPPPRTWPQILEHLLHGEDLSADTASWAMSQLMSGELTDVEIAGFLTALRAKGETAEELLGLSTSMLDHAVPVRISSPSLDIVGTGGDGLGTVNISTMSSLIAAGAGARVVKHGNRGASTTAGAADVIEALGVDLAMSTQRLAQCAEQTGITFLFAQQFHPSMRHVAPVRRGLGVRTVFNFLGPLSNPAGVTAQALGCAHERLAPEMARVMALRGIHGLVFRGRDGRDKITTSAETDIWEVRHGEVQHYVIAPEDFGLDRVTVDSLRGGDGAHNADIVRGVLDGRGGPVREAALLNAAAGLTAWSAAHAAMAPRPDGTQPERTVAGGIGAELADDLPQRLQANLQLAQDSVDSGAAAAVLDRWVEFSRR</sequence>
<dbReference type="RefSeq" id="WP_310547645.1">
    <property type="nucleotide sequence ID" value="NZ_JAVKGR010000002.1"/>
</dbReference>
<feature type="binding site" evidence="5">
    <location>
        <position position="261"/>
    </location>
    <ligand>
        <name>Mg(2+)</name>
        <dbReference type="ChEBI" id="CHEBI:18420"/>
        <label>2</label>
    </ligand>
</feature>
<keyword evidence="2 5" id="KW-0808">Transferase</keyword>